<keyword evidence="3" id="KW-0436">Ligase</keyword>
<dbReference type="Pfam" id="PF00550">
    <property type="entry name" value="PP-binding"/>
    <property type="match status" value="4"/>
</dbReference>
<dbReference type="GO" id="GO:0044550">
    <property type="term" value="P:secondary metabolite biosynthetic process"/>
    <property type="evidence" value="ECO:0007669"/>
    <property type="project" value="TreeGrafter"/>
</dbReference>
<dbReference type="Gene3D" id="3.40.50.980">
    <property type="match status" value="6"/>
</dbReference>
<dbReference type="InterPro" id="IPR020845">
    <property type="entry name" value="AMP-binding_CS"/>
</dbReference>
<evidence type="ECO:0000256" key="4">
    <source>
        <dbReference type="SAM" id="MobiDB-lite"/>
    </source>
</evidence>
<dbReference type="InterPro" id="IPR020806">
    <property type="entry name" value="PKS_PP-bd"/>
</dbReference>
<dbReference type="Pfam" id="PF00501">
    <property type="entry name" value="AMP-binding"/>
    <property type="match status" value="3"/>
</dbReference>
<dbReference type="Gene3D" id="2.30.38.10">
    <property type="entry name" value="Luciferase, Domain 3"/>
    <property type="match status" value="3"/>
</dbReference>
<dbReference type="GO" id="GO:0043041">
    <property type="term" value="P:amino acid activation for nonribosomal peptide biosynthetic process"/>
    <property type="evidence" value="ECO:0007669"/>
    <property type="project" value="TreeGrafter"/>
</dbReference>
<dbReference type="Pfam" id="PF13193">
    <property type="entry name" value="AMP-binding_C"/>
    <property type="match status" value="3"/>
</dbReference>
<dbReference type="NCBIfam" id="NF003417">
    <property type="entry name" value="PRK04813.1"/>
    <property type="match status" value="4"/>
</dbReference>
<reference evidence="6 7" key="2">
    <citation type="submission" date="2016-08" db="EMBL/GenBank/DDBJ databases">
        <title>Pervasive Adenine N6-methylation of Active Genes in Fungi.</title>
        <authorList>
            <consortium name="DOE Joint Genome Institute"/>
            <person name="Mondo S.J."/>
            <person name="Dannebaum R.O."/>
            <person name="Kuo R.C."/>
            <person name="Labutti K."/>
            <person name="Haridas S."/>
            <person name="Kuo A."/>
            <person name="Salamov A."/>
            <person name="Ahrendt S.R."/>
            <person name="Lipzen A."/>
            <person name="Sullivan W."/>
            <person name="Andreopoulos W.B."/>
            <person name="Clum A."/>
            <person name="Lindquist E."/>
            <person name="Daum C."/>
            <person name="Ramamoorthy G.K."/>
            <person name="Gryganskyi A."/>
            <person name="Culley D."/>
            <person name="Magnuson J.K."/>
            <person name="James T.Y."/>
            <person name="O'Malley M.A."/>
            <person name="Stajich J.E."/>
            <person name="Spatafora J.W."/>
            <person name="Visel A."/>
            <person name="Grigoriev I.V."/>
        </authorList>
    </citation>
    <scope>NUCLEOTIDE SEQUENCE [LARGE SCALE GENOMIC DNA]</scope>
    <source>
        <strain evidence="6 7">S4</strain>
    </source>
</reference>
<dbReference type="SUPFAM" id="SSF47336">
    <property type="entry name" value="ACP-like"/>
    <property type="match status" value="4"/>
</dbReference>
<organism evidence="6 7">
    <name type="scientific">Anaeromyces robustus</name>
    <dbReference type="NCBI Taxonomy" id="1754192"/>
    <lineage>
        <taxon>Eukaryota</taxon>
        <taxon>Fungi</taxon>
        <taxon>Fungi incertae sedis</taxon>
        <taxon>Chytridiomycota</taxon>
        <taxon>Chytridiomycota incertae sedis</taxon>
        <taxon>Neocallimastigomycetes</taxon>
        <taxon>Neocallimastigales</taxon>
        <taxon>Neocallimastigaceae</taxon>
        <taxon>Anaeromyces</taxon>
    </lineage>
</organism>
<evidence type="ECO:0000256" key="2">
    <source>
        <dbReference type="ARBA" id="ARBA00022553"/>
    </source>
</evidence>
<dbReference type="PANTHER" id="PTHR45527">
    <property type="entry name" value="NONRIBOSOMAL PEPTIDE SYNTHETASE"/>
    <property type="match status" value="1"/>
</dbReference>
<dbReference type="PROSITE" id="PS50075">
    <property type="entry name" value="CARRIER"/>
    <property type="match status" value="4"/>
</dbReference>
<dbReference type="GO" id="GO:0016874">
    <property type="term" value="F:ligase activity"/>
    <property type="evidence" value="ECO:0007669"/>
    <property type="project" value="UniProtKB-KW"/>
</dbReference>
<dbReference type="PROSITE" id="PS00012">
    <property type="entry name" value="PHOSPHOPANTETHEINE"/>
    <property type="match status" value="3"/>
</dbReference>
<feature type="region of interest" description="Disordered" evidence="4">
    <location>
        <begin position="3816"/>
        <end position="3855"/>
    </location>
</feature>
<dbReference type="FunFam" id="3.30.300.30:FF:000015">
    <property type="entry name" value="Nonribosomal peptide synthase SidD"/>
    <property type="match status" value="2"/>
</dbReference>
<keyword evidence="2" id="KW-0597">Phosphoprotein</keyword>
<evidence type="ECO:0000313" key="7">
    <source>
        <dbReference type="Proteomes" id="UP000193944"/>
    </source>
</evidence>
<dbReference type="GO" id="GO:0031177">
    <property type="term" value="F:phosphopantetheine binding"/>
    <property type="evidence" value="ECO:0007669"/>
    <property type="project" value="InterPro"/>
</dbReference>
<feature type="compositionally biased region" description="Basic and acidic residues" evidence="4">
    <location>
        <begin position="3819"/>
        <end position="3855"/>
    </location>
</feature>
<evidence type="ECO:0000313" key="6">
    <source>
        <dbReference type="EMBL" id="ORX75150.1"/>
    </source>
</evidence>
<dbReference type="Proteomes" id="UP000193944">
    <property type="component" value="Unassembled WGS sequence"/>
</dbReference>
<dbReference type="InterPro" id="IPR010071">
    <property type="entry name" value="AA_adenyl_dom"/>
</dbReference>
<feature type="domain" description="Carrier" evidence="5">
    <location>
        <begin position="3260"/>
        <end position="3337"/>
    </location>
</feature>
<dbReference type="Gene3D" id="3.30.559.10">
    <property type="entry name" value="Chloramphenicol acetyltransferase-like domain"/>
    <property type="match status" value="4"/>
</dbReference>
<dbReference type="OrthoDB" id="4920779at2759"/>
<dbReference type="InterPro" id="IPR025110">
    <property type="entry name" value="AMP-bd_C"/>
</dbReference>
<dbReference type="Gene3D" id="3.30.559.30">
    <property type="entry name" value="Nonribosomal peptide synthetase, condensation domain"/>
    <property type="match status" value="4"/>
</dbReference>
<evidence type="ECO:0000259" key="5">
    <source>
        <dbReference type="PROSITE" id="PS50075"/>
    </source>
</evidence>
<dbReference type="Gene3D" id="1.10.1200.10">
    <property type="entry name" value="ACP-like"/>
    <property type="match status" value="4"/>
</dbReference>
<dbReference type="PANTHER" id="PTHR45527:SF1">
    <property type="entry name" value="FATTY ACID SYNTHASE"/>
    <property type="match status" value="1"/>
</dbReference>
<feature type="domain" description="Carrier" evidence="5">
    <location>
        <begin position="2188"/>
        <end position="2265"/>
    </location>
</feature>
<dbReference type="SUPFAM" id="SSF52777">
    <property type="entry name" value="CoA-dependent acyltransferases"/>
    <property type="match status" value="8"/>
</dbReference>
<dbReference type="Gene3D" id="3.30.300.30">
    <property type="match status" value="3"/>
</dbReference>
<dbReference type="InterPro" id="IPR009081">
    <property type="entry name" value="PP-bd_ACP"/>
</dbReference>
<dbReference type="CDD" id="cd05930">
    <property type="entry name" value="A_NRPS"/>
    <property type="match status" value="3"/>
</dbReference>
<dbReference type="PROSITE" id="PS00455">
    <property type="entry name" value="AMP_BINDING"/>
    <property type="match status" value="3"/>
</dbReference>
<dbReference type="InterPro" id="IPR045851">
    <property type="entry name" value="AMP-bd_C_sf"/>
</dbReference>
<feature type="domain" description="Carrier" evidence="5">
    <location>
        <begin position="1109"/>
        <end position="1186"/>
    </location>
</feature>
<evidence type="ECO:0000256" key="3">
    <source>
        <dbReference type="ARBA" id="ARBA00022598"/>
    </source>
</evidence>
<sequence>MIPNYFKRIDKFELTNNGKLNRKALPEPDIQDMIKEEYVAPETKIEKLICHIYSKLLNIDENEIGKNNDFFELGGDSLNALRLISMIEKELNIKLNIKEIYEHSLIIDLSKYIEEILNNDDKSKDVEIIKKRNSKEFPVSSQQLGVYIDSIKNENTIIYNMPFSYKLNKNIDIEKIKEGFNKIFQNQEIFKTKYYSKEVNGKEEIYGFIDDECNLEFEEYTYNNATTFIRPFDLSKAPLIRIGFIGNDYLLIDTHHIISDGAGSLIIMNELNKYYNEGNISELEIQYSDYAIDMKEKQDNGFYDKQIEFYKSMFNTEYELAKLPEKEKDNNKLENDNNFNMNNLCSRIIDKSTSDMINEFIKKNGISKTSFFLTIYGFVLSKYSGQDIIYTSVINANRSNHYVENMVGMFVSTLPILLKYDKENESFIDTIKENMNTLIEMFNNQNISSAELNIILKLKKINNLFVFQPKISNNGNKSNENEIFDNEEYEDILLINDKNNNINDNKSKFDIEFSIIESKNEYLISVTFDNSIYDIETIDNLIDNYIEVIKNINKYSNSIKNIEYIPLNEKQIIIEKFNSDINVEGCDKFYHEEFSKMAKQCPDKCAIAYNDLRITYKELNEMSNSLGHYIKENGIERNDIIPIISDRSPYYIISMISISKAGGAFLPIDPKLPIEHIQFILEEVNPKMILYSNNQNIIDELLHLNEDYRVYDVQKHNYELNIESIDNINETDDICYVLFTSGTTGKPKGTLITHFNLCHYTRSINENCNNYCMYNTFIESNKIENVLSITNFSFDASHTETINSLIHGLKMVLADENIISNVSMLSKYIMENNVEFIKTTPTVLKLFMENEEFRKSVRIIKDIVLGGEALSIDLCKYVHQYSNCKIYNEYGPTECTVACTCKLIDEANDNKISIGKPFCDCKIYILDKGLKPVPIGVEGEIFIGGYGVGKGYLNREELTKEKFINNPFNYENDKHNEIIYRTGDLGKWKRNGEIEYLGRIDFQVKIHGQRIELGDIESKIQEIQGIKQCVVIDKVNENGNKYLISYYISEENINKRNIQEYLKKKLPQYMIPNYFKRVNKFKLTNNGKLDRKTLPEPDIQDMIKEEYVAPETETEKLICHIYSKLFNIDEKEIGKTSDFFEIGGDSLNAIRLISIIEKELNIKLNIKEIYEHSLIIDLSKYIEEILNSDDHSKDVEIIKKRNSKEFPITSQQLGVYIDSIKNENTIIYNIPSSFKLNKDVDIEKIKEGFNKIFHNQEILKTKYYSKEDNGKEEIYGFIDDECNLEFEEYTYDNASTFIRPFNLSKAPLIRIGFIGNEYLLIDTHHIISDGATSLIIMNELNKYYNEGNISELEIQYSDYAINMKEKQDNGFYDKQIEFYRKMFNIEYELINIPKNEVDSERDIKGLDIENSDINNITRIIDNSTSKLINNYVRNHGFSKALFFFIIYGYILSKYGGQDTIYSSIMNANRENHYKENMIGMFVSTIPVLLKYNNENEENTLLDFIKINNNILFEIQNNKDVSFSELMNSIKLKKINNSFIFQPKINSTNSENSSIFNVKNQKDDIDIFKSNISNEEINDNNSKFDITFFVIEDNENYIVSIEYNSNIYDNNTINNIISSYIEIFNHIEKYDNKIKEIEYIPDNHKEIILNKFNSDINKNDYEKLYHEEFSKIAKFYPERIAIIYNELKLSYKELDEMTNSLGNYLRKIGITRNDIIPIISDRSPYYVIGVTAISKAGGAFLPIDKKLPIERIKYILEEVRPKIILYNNNQDIIDKILLLNKSYIVYNLEKHNYGLNNDSINNINEPDDICYVLFTSGTTGKPKGALISHFNIYNNLGFFDSNNYDDHLSLCNLIKRENINNILGITNFSFDISHNEITFSLIHGLTITLVDDSTSENTELLINMILKNNVEFINTTPTRFKLFMENEKFRKILKFIKAIVFIGEELPLDLCKNIHQYSNCTIINGYGPTECTVTCTYKEINIENCNKITIGKPQCNYKIYILDKFLKPVPIGVEGEIFIGGYGVGIGYLNREELTKEKFINNPFNYNNDKHNEIIYRTGDLGKWTRNGEIEYLGRIDFQIKIHGQRIELGEIESIVNEIKDIKHGVVIDKKRENGGKYLVCYYQLFDNNENEIDGAYIRKYLKNKLPLYMIPNYYKKINEIPLTISGKLNRKELPDIDNGDIIKEEYVAPETETEKLICHIYSKLLNIDEKEIGKTSDFFELGGDSLNAIRLISVIEKELNIKLNVKEIYEHSLIIDLSKYIEEILNSDDHSKDVEIIKKRNSKEFPITSQQLGVYIDSIKNENTIIYNMPFSYKFNKDVNIEKIKEGFNQIFQNQEIFRTKYYSKEVNGKEEIYGFIDDECNLEFEEYTYDNASTFIRPFDLSKAPLIRIGFIGNDYLLIDTHHIISDGAGSLIIMNELNKYYNEGNISELEIQYSDYAIDMKEKQDNGIYDKQIEFYRKIFNAEYEIAKIPVKEKDNKLENDNNFNMNNLCSKIIDKSTSDMINKFIKKNGISKTSFFLTIYGFVLSKYSGQDIIYTSVINANRSNHYVENMVGMFVSTLPILLKYNKENESFIDTIKENMNTLIEIFNNQNISSAELNKILKLKKINNLFVFQPKISNNENKSNENEIFDNEEYEDVLSMNNENNNNINKSKFDIEFSIIEKENEYLILIQYDNSLYDNEIIGNLTDSYVEVVKNINKFENQNIDIEYLPLNEKQMIINKFNSDINVEGCDKFYHEEFSKISRQCPDKCAIVYNDLIINYKELNEMSNSLGHYIRENGIERNDIIPIISDCSPYYIISMVSISKAGGAFLPIDPKLPIERIQFILEEIKPKMILYSNIQDIIDELLHLNKDYRVYDVQKHNYELNIESIDNINETDDICYVLFTSGTTGKPKGTLITHFNLYNYIRSSQGNYDNYSIYNLFIKCNKINNILGITNFSFDPSHIETINSLIHRLNIILADENIRNNVLLLSEYILENNVELIKTTSTVLKLFMDNKEFRECIGKVKAIVLGGEVLSMDLCKYVHQYSNCKIYNEYGPTECTIACSCKLIDERVDNQINIGKPLCNCKVYILDKYLKPVPIGVEGEIFIGGYGVGKGYLNREELTKEKFINNPFNYENDSHNKIIYRTGDLGKWTRNGEIEYLGRIDFQVKIHGQRVELGEIESIIQEIQEIKQCVVIDKKKENEEKYLVCYYQLLNDNNENEINGADIRKYLKTKLPLYMIPNYYKKINEIPLTINGKLNRKELPDIDNGDIIKEEYVAPETETEKLICHIYSKLFNIDEKEIGKTSDFFELGGDSLNAIRIISEIRKKFNIKISIKNVIYHSTVSSLSKLIEESYNKEEYRIQEIKKYNNDEFPITTLLSFNIFNKEEINLEKLKDIVKNNNMYRYYKLPNNITIEKINEIFNIIINRHSILKVKFIEKEERNNNGVNIYGKIRKDCQLKVERYNNSNFKEFIRPYDITKDLLIRVGIIEYLNILIVDINHIIGDGYSHGILRKEMFDLIKGEELKELPIQYSDYAIKYDEEINSERVLNQMKYYENLFNKPINTNYLDKKENQNTTENAIEKKSDEAKIKVIDTDKETYDNINAIVKKYNISKTAFFITIYSLILSIYSGEKELLYCVVNSNRSNEYTENLIGLFAKFVPVLISIDNMNLVDLIKKSMDDLLTLFNNDVPFLKFDIPKPNLYYQFNPFGLHMEDNKDIMNVIEDLSTEDINELFGTEDSTPKINKSEYDMELIIDELKDSYKIGFIYKSSLINENDINEIINNFLQFIKNEEFLVQDIEKISQNYIKNKNLIESKNIHNIDIENNKNDIDINEISTDNHKPIENNDGKNNKIQKTKEKNKDNNHDNKEKKQR</sequence>
<evidence type="ECO:0000256" key="1">
    <source>
        <dbReference type="ARBA" id="ARBA00022450"/>
    </source>
</evidence>
<comment type="caution">
    <text evidence="6">The sequence shown here is derived from an EMBL/GenBank/DDBJ whole genome shotgun (WGS) entry which is preliminary data.</text>
</comment>
<dbReference type="EMBL" id="MCFG01000375">
    <property type="protein sequence ID" value="ORX75150.1"/>
    <property type="molecule type" value="Genomic_DNA"/>
</dbReference>
<dbReference type="InterPro" id="IPR023213">
    <property type="entry name" value="CAT-like_dom_sf"/>
</dbReference>
<feature type="domain" description="Carrier" evidence="5">
    <location>
        <begin position="40"/>
        <end position="117"/>
    </location>
</feature>
<name>A0A1Y1WNM4_9FUNG</name>
<dbReference type="InterPro" id="IPR006162">
    <property type="entry name" value="Ppantetheine_attach_site"/>
</dbReference>
<dbReference type="InterPro" id="IPR000873">
    <property type="entry name" value="AMP-dep_synth/lig_dom"/>
</dbReference>
<gene>
    <name evidence="6" type="ORF">BCR32DRAFT_249784</name>
</gene>
<dbReference type="FunFam" id="3.40.50.980:FF:000001">
    <property type="entry name" value="Non-ribosomal peptide synthetase"/>
    <property type="match status" value="1"/>
</dbReference>
<dbReference type="SMART" id="SM01294">
    <property type="entry name" value="PKS_PP_betabranch"/>
    <property type="match status" value="1"/>
</dbReference>
<accession>A0A1Y1WNM4</accession>
<dbReference type="NCBIfam" id="TIGR01733">
    <property type="entry name" value="AA-adenyl-dom"/>
    <property type="match status" value="3"/>
</dbReference>
<dbReference type="SMART" id="SM00823">
    <property type="entry name" value="PKS_PP"/>
    <property type="match status" value="4"/>
</dbReference>
<keyword evidence="1" id="KW-0596">Phosphopantetheine</keyword>
<dbReference type="Pfam" id="PF00668">
    <property type="entry name" value="Condensation"/>
    <property type="match status" value="4"/>
</dbReference>
<reference evidence="6 7" key="1">
    <citation type="submission" date="2016-08" db="EMBL/GenBank/DDBJ databases">
        <title>A Parts List for Fungal Cellulosomes Revealed by Comparative Genomics.</title>
        <authorList>
            <consortium name="DOE Joint Genome Institute"/>
            <person name="Haitjema C.H."/>
            <person name="Gilmore S.P."/>
            <person name="Henske J.K."/>
            <person name="Solomon K.V."/>
            <person name="De Groot R."/>
            <person name="Kuo A."/>
            <person name="Mondo S.J."/>
            <person name="Salamov A.A."/>
            <person name="Labutti K."/>
            <person name="Zhao Z."/>
            <person name="Chiniquy J."/>
            <person name="Barry K."/>
            <person name="Brewer H.M."/>
            <person name="Purvine S.O."/>
            <person name="Wright A.T."/>
            <person name="Boxma B."/>
            <person name="Van Alen T."/>
            <person name="Hackstein J.H."/>
            <person name="Baker S.E."/>
            <person name="Grigoriev I.V."/>
            <person name="O'Malley M.A."/>
        </authorList>
    </citation>
    <scope>NUCLEOTIDE SEQUENCE [LARGE SCALE GENOMIC DNA]</scope>
    <source>
        <strain evidence="6 7">S4</strain>
    </source>
</reference>
<dbReference type="InterPro" id="IPR001242">
    <property type="entry name" value="Condensation_dom"/>
</dbReference>
<dbReference type="SUPFAM" id="SSF56801">
    <property type="entry name" value="Acetyl-CoA synthetase-like"/>
    <property type="match status" value="4"/>
</dbReference>
<dbReference type="GO" id="GO:0005737">
    <property type="term" value="C:cytoplasm"/>
    <property type="evidence" value="ECO:0007669"/>
    <property type="project" value="TreeGrafter"/>
</dbReference>
<dbReference type="STRING" id="1754192.A0A1Y1WNM4"/>
<dbReference type="InterPro" id="IPR036736">
    <property type="entry name" value="ACP-like_sf"/>
</dbReference>
<keyword evidence="7" id="KW-1185">Reference proteome</keyword>
<proteinExistence type="predicted"/>
<protein>
    <submittedName>
        <fullName evidence="6">Acetyl-CoA synthetase-like protein</fullName>
    </submittedName>
</protein>